<feature type="active site" evidence="5">
    <location>
        <position position="349"/>
    </location>
</feature>
<feature type="binding site" evidence="4">
    <location>
        <position position="276"/>
    </location>
    <ligand>
        <name>S-adenosyl-L-methionine</name>
        <dbReference type="ChEBI" id="CHEBI:59789"/>
    </ligand>
</feature>
<dbReference type="CDD" id="cd02440">
    <property type="entry name" value="AdoMet_MTases"/>
    <property type="match status" value="1"/>
</dbReference>
<dbReference type="GO" id="GO:0070475">
    <property type="term" value="P:rRNA base methylation"/>
    <property type="evidence" value="ECO:0007669"/>
    <property type="project" value="TreeGrafter"/>
</dbReference>
<dbReference type="AlphaFoldDB" id="A0A2P2E2Y8"/>
<keyword evidence="1 4" id="KW-0489">Methyltransferase</keyword>
<protein>
    <submittedName>
        <fullName evidence="6">tRNA (Uracil-5-)-methyltransferase</fullName>
    </submittedName>
</protein>
<sequence>MNPSTCKHFGLCGGCAHLDQEYGKELKKKENFLQSLFKDFRHVNFRPILASPDKEYYRFKLQVPFGRRNIGNKTITILGLFNRDSSFIVDQQECKIQDPGLSEILQAVKAWAKREDLPPYNEKSKKGILKYLVARKSFSSNEILVGIVTNQDHLPHAKDASKRLHSAITDRIGKSGKFGKLVGIIQNINTKQSNMALGKEENLLWGRPYIHEQIGAYKFRVGLSTFLQTNPSQTVSLYNLILDEIQKGDSVIDAFSGIGTISLWLSSVAKEVIGIEDNPNSYKAAIESLKVNRIKNVRYRRGRVHEILPSLLHKPFNVLVLDPPRVGLGEELSDLLSESNFEKIVYVSCDPKTLRFDSNFITKGYYLQSLQAVDMFPRTDHMEAVAVFTKKKTRS</sequence>
<keyword evidence="2 4" id="KW-0808">Transferase</keyword>
<dbReference type="PANTHER" id="PTHR11061">
    <property type="entry name" value="RNA M5U METHYLTRANSFERASE"/>
    <property type="match status" value="1"/>
</dbReference>
<evidence type="ECO:0000256" key="5">
    <source>
        <dbReference type="PROSITE-ProRule" id="PRU10015"/>
    </source>
</evidence>
<dbReference type="InterPro" id="IPR029063">
    <property type="entry name" value="SAM-dependent_MTases_sf"/>
</dbReference>
<gene>
    <name evidence="6" type="primary">trmA</name>
    <name evidence="6" type="ORF">LPTSP4_27900</name>
</gene>
<dbReference type="GO" id="GO:0070041">
    <property type="term" value="F:rRNA (uridine-C5-)-methyltransferase activity"/>
    <property type="evidence" value="ECO:0007669"/>
    <property type="project" value="TreeGrafter"/>
</dbReference>
<keyword evidence="3 4" id="KW-0949">S-adenosyl-L-methionine</keyword>
<dbReference type="InterPro" id="IPR010280">
    <property type="entry name" value="U5_MeTrfase_fam"/>
</dbReference>
<feature type="binding site" evidence="4">
    <location>
        <position position="255"/>
    </location>
    <ligand>
        <name>S-adenosyl-L-methionine</name>
        <dbReference type="ChEBI" id="CHEBI:59789"/>
    </ligand>
</feature>
<dbReference type="NCBIfam" id="TIGR00479">
    <property type="entry name" value="rumA"/>
    <property type="match status" value="1"/>
</dbReference>
<dbReference type="PROSITE" id="PS01230">
    <property type="entry name" value="TRMA_1"/>
    <property type="match status" value="1"/>
</dbReference>
<reference evidence="6 7" key="1">
    <citation type="submission" date="2018-02" db="EMBL/GenBank/DDBJ databases">
        <title>Novel Leptospira species isolated from soil and water in Japan.</title>
        <authorList>
            <person name="Nakao R."/>
            <person name="Masuzawa T."/>
        </authorList>
    </citation>
    <scope>NUCLEOTIDE SEQUENCE [LARGE SCALE GENOMIC DNA]</scope>
    <source>
        <strain evidence="6 7">YH101</strain>
    </source>
</reference>
<dbReference type="OrthoDB" id="9804590at2"/>
<dbReference type="Gene3D" id="3.40.50.150">
    <property type="entry name" value="Vaccinia Virus protein VP39"/>
    <property type="match status" value="1"/>
</dbReference>
<evidence type="ECO:0000256" key="1">
    <source>
        <dbReference type="ARBA" id="ARBA00022603"/>
    </source>
</evidence>
<name>A0A2P2E2Y8_9LEPT</name>
<comment type="caution">
    <text evidence="6">The sequence shown here is derived from an EMBL/GenBank/DDBJ whole genome shotgun (WGS) entry which is preliminary data.</text>
</comment>
<evidence type="ECO:0000313" key="6">
    <source>
        <dbReference type="EMBL" id="GBF51258.1"/>
    </source>
</evidence>
<dbReference type="PROSITE" id="PS51687">
    <property type="entry name" value="SAM_MT_RNA_M5U"/>
    <property type="match status" value="1"/>
</dbReference>
<feature type="binding site" evidence="4">
    <location>
        <position position="322"/>
    </location>
    <ligand>
        <name>S-adenosyl-L-methionine</name>
        <dbReference type="ChEBI" id="CHEBI:59789"/>
    </ligand>
</feature>
<keyword evidence="7" id="KW-1185">Reference proteome</keyword>
<dbReference type="InterPro" id="IPR030390">
    <property type="entry name" value="MeTrfase_TrmA_AS"/>
</dbReference>
<dbReference type="Proteomes" id="UP000245133">
    <property type="component" value="Unassembled WGS sequence"/>
</dbReference>
<feature type="active site" description="Nucleophile" evidence="4">
    <location>
        <position position="349"/>
    </location>
</feature>
<comment type="similarity">
    <text evidence="4">Belongs to the class I-like SAM-binding methyltransferase superfamily. RNA M5U methyltransferase family.</text>
</comment>
<dbReference type="PANTHER" id="PTHR11061:SF30">
    <property type="entry name" value="TRNA (URACIL(54)-C(5))-METHYLTRANSFERASE"/>
    <property type="match status" value="1"/>
</dbReference>
<organism evidence="6 7">
    <name type="scientific">Leptospira ryugenii</name>
    <dbReference type="NCBI Taxonomy" id="1917863"/>
    <lineage>
        <taxon>Bacteria</taxon>
        <taxon>Pseudomonadati</taxon>
        <taxon>Spirochaetota</taxon>
        <taxon>Spirochaetia</taxon>
        <taxon>Leptospirales</taxon>
        <taxon>Leptospiraceae</taxon>
        <taxon>Leptospira</taxon>
    </lineage>
</organism>
<evidence type="ECO:0000313" key="7">
    <source>
        <dbReference type="Proteomes" id="UP000245133"/>
    </source>
</evidence>
<dbReference type="RefSeq" id="WP_108977620.1">
    <property type="nucleotide sequence ID" value="NZ_BFBB01000008.1"/>
</dbReference>
<evidence type="ECO:0000256" key="2">
    <source>
        <dbReference type="ARBA" id="ARBA00022679"/>
    </source>
</evidence>
<evidence type="ECO:0000256" key="3">
    <source>
        <dbReference type="ARBA" id="ARBA00022691"/>
    </source>
</evidence>
<proteinExistence type="inferred from homology"/>
<dbReference type="SUPFAM" id="SSF53335">
    <property type="entry name" value="S-adenosyl-L-methionine-dependent methyltransferases"/>
    <property type="match status" value="1"/>
</dbReference>
<dbReference type="Gene3D" id="2.40.50.1070">
    <property type="match status" value="1"/>
</dbReference>
<accession>A0A2P2E2Y8</accession>
<dbReference type="EMBL" id="BFBB01000008">
    <property type="protein sequence ID" value="GBF51258.1"/>
    <property type="molecule type" value="Genomic_DNA"/>
</dbReference>
<evidence type="ECO:0000256" key="4">
    <source>
        <dbReference type="PROSITE-ProRule" id="PRU01024"/>
    </source>
</evidence>
<feature type="binding site" evidence="4">
    <location>
        <position position="228"/>
    </location>
    <ligand>
        <name>S-adenosyl-L-methionine</name>
        <dbReference type="ChEBI" id="CHEBI:59789"/>
    </ligand>
</feature>
<dbReference type="Pfam" id="PF05958">
    <property type="entry name" value="tRNA_U5-meth_tr"/>
    <property type="match status" value="1"/>
</dbReference>